<evidence type="ECO:0000313" key="3">
    <source>
        <dbReference type="EMBL" id="MBB6559353.1"/>
    </source>
</evidence>
<feature type="domain" description="Transposase IS66 C-terminal" evidence="2">
    <location>
        <begin position="240"/>
        <end position="277"/>
    </location>
</feature>
<comment type="caution">
    <text evidence="3">The sequence shown here is derived from an EMBL/GenBank/DDBJ whole genome shotgun (WGS) entry which is preliminary data.</text>
</comment>
<name>A0A7X0PCF4_9BURK</name>
<dbReference type="InterPro" id="IPR039552">
    <property type="entry name" value="IS66_C"/>
</dbReference>
<dbReference type="InterPro" id="IPR052344">
    <property type="entry name" value="Transposase-related"/>
</dbReference>
<dbReference type="Proteomes" id="UP000575083">
    <property type="component" value="Unassembled WGS sequence"/>
</dbReference>
<evidence type="ECO:0008006" key="5">
    <source>
        <dbReference type="Google" id="ProtNLM"/>
    </source>
</evidence>
<dbReference type="NCBIfam" id="NF033517">
    <property type="entry name" value="transpos_IS66"/>
    <property type="match status" value="1"/>
</dbReference>
<keyword evidence="4" id="KW-1185">Reference proteome</keyword>
<feature type="domain" description="Transposase IS66 central" evidence="1">
    <location>
        <begin position="1"/>
        <end position="233"/>
    </location>
</feature>
<reference evidence="3 4" key="1">
    <citation type="submission" date="2020-08" db="EMBL/GenBank/DDBJ databases">
        <title>Functional genomics of gut bacteria from endangered species of beetles.</title>
        <authorList>
            <person name="Carlos-Shanley C."/>
        </authorList>
    </citation>
    <scope>NUCLEOTIDE SEQUENCE [LARGE SCALE GENOMIC DNA]</scope>
    <source>
        <strain evidence="3 4">S00198</strain>
    </source>
</reference>
<dbReference type="Pfam" id="PF13817">
    <property type="entry name" value="DDE_Tnp_IS66_C"/>
    <property type="match status" value="1"/>
</dbReference>
<dbReference type="EMBL" id="JACHLK010000003">
    <property type="protein sequence ID" value="MBB6559353.1"/>
    <property type="molecule type" value="Genomic_DNA"/>
</dbReference>
<gene>
    <name evidence="3" type="ORF">HNP48_002020</name>
</gene>
<evidence type="ECO:0000313" key="4">
    <source>
        <dbReference type="Proteomes" id="UP000575083"/>
    </source>
</evidence>
<dbReference type="AlphaFoldDB" id="A0A7X0PCF4"/>
<sequence length="285" mass="32082">MDALTNELLRHGVLHADETPVGMLKPGNKKTHKAYIWTYCTTSFNATRAVVFNFAETRGGENVRGFLRQDGTGEQAWRGTLVTDGFSGYKASFERGVTEAGCVAHARRKFHELWAIHASKVGQQALRHFQVLFRIEEDIAAATAEERRRVRQRKSRRVAAALHKWLLAQRQLVPDGSATAKAIDYSLKRWKALTRYIDDGDVPISNNWVENQIRPIALGRSNWLFAGSLRAGQRAAAVMSLVHSAKINGHDPYAYLKDVLERLPTLPASRIEELLPHRWTPLAAH</sequence>
<evidence type="ECO:0000259" key="1">
    <source>
        <dbReference type="Pfam" id="PF03050"/>
    </source>
</evidence>
<protein>
    <recommendedName>
        <fullName evidence="5">IS66 C-terminal element</fullName>
    </recommendedName>
</protein>
<organism evidence="3 4">
    <name type="scientific">Acidovorax soli</name>
    <dbReference type="NCBI Taxonomy" id="592050"/>
    <lineage>
        <taxon>Bacteria</taxon>
        <taxon>Pseudomonadati</taxon>
        <taxon>Pseudomonadota</taxon>
        <taxon>Betaproteobacteria</taxon>
        <taxon>Burkholderiales</taxon>
        <taxon>Comamonadaceae</taxon>
        <taxon>Acidovorax</taxon>
    </lineage>
</organism>
<dbReference type="Pfam" id="PF03050">
    <property type="entry name" value="DDE_Tnp_IS66"/>
    <property type="match status" value="1"/>
</dbReference>
<dbReference type="InterPro" id="IPR004291">
    <property type="entry name" value="Transposase_IS66_central"/>
</dbReference>
<dbReference type="PANTHER" id="PTHR33678">
    <property type="entry name" value="BLL1576 PROTEIN"/>
    <property type="match status" value="1"/>
</dbReference>
<accession>A0A7X0PCF4</accession>
<proteinExistence type="predicted"/>
<evidence type="ECO:0000259" key="2">
    <source>
        <dbReference type="Pfam" id="PF13817"/>
    </source>
</evidence>
<dbReference type="PANTHER" id="PTHR33678:SF1">
    <property type="entry name" value="BLL1576 PROTEIN"/>
    <property type="match status" value="1"/>
</dbReference>